<feature type="compositionally biased region" description="Basic and acidic residues" evidence="1">
    <location>
        <begin position="117"/>
        <end position="131"/>
    </location>
</feature>
<feature type="compositionally biased region" description="Polar residues" evidence="1">
    <location>
        <begin position="35"/>
        <end position="57"/>
    </location>
</feature>
<protein>
    <submittedName>
        <fullName evidence="2">Uncharacterized protein</fullName>
    </submittedName>
</protein>
<dbReference type="Proteomes" id="UP000800235">
    <property type="component" value="Unassembled WGS sequence"/>
</dbReference>
<feature type="compositionally biased region" description="Basic and acidic residues" evidence="1">
    <location>
        <begin position="15"/>
        <end position="27"/>
    </location>
</feature>
<name>A0A9P4NNH8_9PEZI</name>
<keyword evidence="3" id="KW-1185">Reference proteome</keyword>
<dbReference type="AlphaFoldDB" id="A0A9P4NNH8"/>
<gene>
    <name evidence="2" type="ORF">EJ08DRAFT_651178</name>
</gene>
<proteinExistence type="predicted"/>
<reference evidence="2" key="1">
    <citation type="journal article" date="2020" name="Stud. Mycol.">
        <title>101 Dothideomycetes genomes: a test case for predicting lifestyles and emergence of pathogens.</title>
        <authorList>
            <person name="Haridas S."/>
            <person name="Albert R."/>
            <person name="Binder M."/>
            <person name="Bloem J."/>
            <person name="Labutti K."/>
            <person name="Salamov A."/>
            <person name="Andreopoulos B."/>
            <person name="Baker S."/>
            <person name="Barry K."/>
            <person name="Bills G."/>
            <person name="Bluhm B."/>
            <person name="Cannon C."/>
            <person name="Castanera R."/>
            <person name="Culley D."/>
            <person name="Daum C."/>
            <person name="Ezra D."/>
            <person name="Gonzalez J."/>
            <person name="Henrissat B."/>
            <person name="Kuo A."/>
            <person name="Liang C."/>
            <person name="Lipzen A."/>
            <person name="Lutzoni F."/>
            <person name="Magnuson J."/>
            <person name="Mondo S."/>
            <person name="Nolan M."/>
            <person name="Ohm R."/>
            <person name="Pangilinan J."/>
            <person name="Park H.-J."/>
            <person name="Ramirez L."/>
            <person name="Alfaro M."/>
            <person name="Sun H."/>
            <person name="Tritt A."/>
            <person name="Yoshinaga Y."/>
            <person name="Zwiers L.-H."/>
            <person name="Turgeon B."/>
            <person name="Goodwin S."/>
            <person name="Spatafora J."/>
            <person name="Crous P."/>
            <person name="Grigoriev I."/>
        </authorList>
    </citation>
    <scope>NUCLEOTIDE SEQUENCE</scope>
    <source>
        <strain evidence="2">CBS 130266</strain>
    </source>
</reference>
<sequence>MAPHSATVRGTKGNPKYDKVKNKDPSKIGDPASLKSESGNSSQQVSNDAGENESSGEPQPRKPSSKEQPHSAKVRGTMSHPDTASKLYRDEAGEMKSKAGTKNEQPRSMLGDPASLKAEKSSTEVTDRDRGAGTSDEEAMKKAAIARKDNETGSPYSKL</sequence>
<feature type="compositionally biased region" description="Basic and acidic residues" evidence="1">
    <location>
        <begin position="87"/>
        <end position="97"/>
    </location>
</feature>
<evidence type="ECO:0000256" key="1">
    <source>
        <dbReference type="SAM" id="MobiDB-lite"/>
    </source>
</evidence>
<feature type="compositionally biased region" description="Basic and acidic residues" evidence="1">
    <location>
        <begin position="138"/>
        <end position="151"/>
    </location>
</feature>
<dbReference type="OrthoDB" id="5234213at2759"/>
<evidence type="ECO:0000313" key="2">
    <source>
        <dbReference type="EMBL" id="KAF2428099.1"/>
    </source>
</evidence>
<evidence type="ECO:0000313" key="3">
    <source>
        <dbReference type="Proteomes" id="UP000800235"/>
    </source>
</evidence>
<accession>A0A9P4NNH8</accession>
<dbReference type="EMBL" id="MU007056">
    <property type="protein sequence ID" value="KAF2428099.1"/>
    <property type="molecule type" value="Genomic_DNA"/>
</dbReference>
<feature type="region of interest" description="Disordered" evidence="1">
    <location>
        <begin position="1"/>
        <end position="159"/>
    </location>
</feature>
<organism evidence="2 3">
    <name type="scientific">Tothia fuscella</name>
    <dbReference type="NCBI Taxonomy" id="1048955"/>
    <lineage>
        <taxon>Eukaryota</taxon>
        <taxon>Fungi</taxon>
        <taxon>Dikarya</taxon>
        <taxon>Ascomycota</taxon>
        <taxon>Pezizomycotina</taxon>
        <taxon>Dothideomycetes</taxon>
        <taxon>Pleosporomycetidae</taxon>
        <taxon>Venturiales</taxon>
        <taxon>Cylindrosympodiaceae</taxon>
        <taxon>Tothia</taxon>
    </lineage>
</organism>
<comment type="caution">
    <text evidence="2">The sequence shown here is derived from an EMBL/GenBank/DDBJ whole genome shotgun (WGS) entry which is preliminary data.</text>
</comment>